<protein>
    <recommendedName>
        <fullName evidence="1">DUF6351 domain-containing protein</fullName>
    </recommendedName>
</protein>
<organism evidence="2 3">
    <name type="scientific">Rhizocola hellebori</name>
    <dbReference type="NCBI Taxonomy" id="1392758"/>
    <lineage>
        <taxon>Bacteria</taxon>
        <taxon>Bacillati</taxon>
        <taxon>Actinomycetota</taxon>
        <taxon>Actinomycetes</taxon>
        <taxon>Micromonosporales</taxon>
        <taxon>Micromonosporaceae</taxon>
        <taxon>Rhizocola</taxon>
    </lineage>
</organism>
<reference evidence="2" key="1">
    <citation type="submission" date="2021-01" db="EMBL/GenBank/DDBJ databases">
        <title>Whole genome shotgun sequence of Rhizocola hellebori NBRC 109834.</title>
        <authorList>
            <person name="Komaki H."/>
            <person name="Tamura T."/>
        </authorList>
    </citation>
    <scope>NUCLEOTIDE SEQUENCE</scope>
    <source>
        <strain evidence="2">NBRC 109834</strain>
    </source>
</reference>
<name>A0A8J3Q9X0_9ACTN</name>
<evidence type="ECO:0000313" key="3">
    <source>
        <dbReference type="Proteomes" id="UP000612899"/>
    </source>
</evidence>
<gene>
    <name evidence="2" type="ORF">Rhe02_48610</name>
</gene>
<dbReference type="InterPro" id="IPR045556">
    <property type="entry name" value="DUF6351"/>
</dbReference>
<evidence type="ECO:0000313" key="2">
    <source>
        <dbReference type="EMBL" id="GIH06794.1"/>
    </source>
</evidence>
<keyword evidence="3" id="KW-1185">Reference proteome</keyword>
<dbReference type="EMBL" id="BONY01000030">
    <property type="protein sequence ID" value="GIH06794.1"/>
    <property type="molecule type" value="Genomic_DNA"/>
</dbReference>
<evidence type="ECO:0000259" key="1">
    <source>
        <dbReference type="Pfam" id="PF19878"/>
    </source>
</evidence>
<proteinExistence type="predicted"/>
<dbReference type="Pfam" id="PF19878">
    <property type="entry name" value="DUF6351"/>
    <property type="match status" value="1"/>
</dbReference>
<feature type="domain" description="DUF6351" evidence="1">
    <location>
        <begin position="21"/>
        <end position="720"/>
    </location>
</feature>
<sequence>MLVVVSAAPATASPGNHRLDIDVLSSRADQVTGGDALIRVSMGAHTKMDKVKLTSNGVDVTASLTADPAARTLTGVVGGLREGWNILIAFGPSAFPAVKFVRDHGAGPIFSGPRQYPFLCRTESADLGQPVVDNQEGQGYRVLDATGAVTGWSRDCAAAAPVNDRLYRASNGQFKAMPADGTRPADMTTTTTLDGRTLDYVIKRERGVNNRFIYSIAMLDDETAWNKRVIYRFDGGVAIGRDQGRLPGGALYHEGLSLGYAILYSTGNRTNTHYNLTLGGETALMLKERFIEEHGVPMYTVGVGGSGGGLQQYVYGQNYGARIIDAAIPQYSYSDMVTQGIHVADCELLEYYMDVTDRANPKWQNWDNRTALIGMNGSATVPNPYLGNRPGSDECVRGWRGLTPLTLNPLWTQLDPLWARMDPPGVAATVHWTHAEDLKTIYGVGPDGYARNSWDNVGVQYGLKSLTSGLLTPAEFLDLNEKVGTWKPASQMVQEGCPFTPAACADPAQFDPWSARNMQPGRTTGDRIAIKGAYESGHVFTGKIDIPIIDWRHYLEDQLDMHNSHQSFASRQRMLNYDGNASNQVIWFTDARPAVAFDQTPQALTVIDEWMRTGTKPAAAVDKCFTTTGAEIASGPNVWDGILNDRPAGTCTSTFPIYGTSRMVAGGPIEGSIYACHLQSVSSAIAKGLYGSWTPTAEQQLKLEQIFPTGVCDYTKGDAGKPGAR</sequence>
<dbReference type="Proteomes" id="UP000612899">
    <property type="component" value="Unassembled WGS sequence"/>
</dbReference>
<comment type="caution">
    <text evidence="2">The sequence shown here is derived from an EMBL/GenBank/DDBJ whole genome shotgun (WGS) entry which is preliminary data.</text>
</comment>
<dbReference type="AlphaFoldDB" id="A0A8J3Q9X0"/>
<accession>A0A8J3Q9X0</accession>